<evidence type="ECO:0000313" key="2">
    <source>
        <dbReference type="EMBL" id="MBO8428669.1"/>
    </source>
</evidence>
<evidence type="ECO:0000256" key="1">
    <source>
        <dbReference type="PROSITE-ProRule" id="PRU00339"/>
    </source>
</evidence>
<name>A0A9D9DP66_9BACT</name>
<sequence length="99" mass="11325">MEKKQAISAIMTALQIEALLREGHLEQAYDQLHKLLEREPDNAHAWYLLGGIYRRQQLWGEAINAYNKAKMINPDGPAATAIEAIYEILDYNNMKLTNP</sequence>
<reference evidence="2" key="2">
    <citation type="journal article" date="2021" name="PeerJ">
        <title>Extensive microbial diversity within the chicken gut microbiome revealed by metagenomics and culture.</title>
        <authorList>
            <person name="Gilroy R."/>
            <person name="Ravi A."/>
            <person name="Getino M."/>
            <person name="Pursley I."/>
            <person name="Horton D.L."/>
            <person name="Alikhan N.F."/>
            <person name="Baker D."/>
            <person name="Gharbi K."/>
            <person name="Hall N."/>
            <person name="Watson M."/>
            <person name="Adriaenssens E.M."/>
            <person name="Foster-Nyarko E."/>
            <person name="Jarju S."/>
            <person name="Secka A."/>
            <person name="Antonio M."/>
            <person name="Oren A."/>
            <person name="Chaudhuri R.R."/>
            <person name="La Ragione R."/>
            <person name="Hildebrand F."/>
            <person name="Pallen M.J."/>
        </authorList>
    </citation>
    <scope>NUCLEOTIDE SEQUENCE</scope>
    <source>
        <strain evidence="2">15467</strain>
    </source>
</reference>
<reference evidence="2" key="1">
    <citation type="submission" date="2020-10" db="EMBL/GenBank/DDBJ databases">
        <authorList>
            <person name="Gilroy R."/>
        </authorList>
    </citation>
    <scope>NUCLEOTIDE SEQUENCE</scope>
    <source>
        <strain evidence="2">15467</strain>
    </source>
</reference>
<dbReference type="InterPro" id="IPR019734">
    <property type="entry name" value="TPR_rpt"/>
</dbReference>
<accession>A0A9D9DP66</accession>
<dbReference type="SMART" id="SM00028">
    <property type="entry name" value="TPR"/>
    <property type="match status" value="2"/>
</dbReference>
<comment type="caution">
    <text evidence="2">The sequence shown here is derived from an EMBL/GenBank/DDBJ whole genome shotgun (WGS) entry which is preliminary data.</text>
</comment>
<dbReference type="Proteomes" id="UP000823635">
    <property type="component" value="Unassembled WGS sequence"/>
</dbReference>
<feature type="repeat" description="TPR" evidence="1">
    <location>
        <begin position="43"/>
        <end position="76"/>
    </location>
</feature>
<evidence type="ECO:0000313" key="3">
    <source>
        <dbReference type="Proteomes" id="UP000823635"/>
    </source>
</evidence>
<organism evidence="2 3">
    <name type="scientific">Candidatus Egerieousia excrementavium</name>
    <dbReference type="NCBI Taxonomy" id="2840778"/>
    <lineage>
        <taxon>Bacteria</taxon>
        <taxon>Pseudomonadati</taxon>
        <taxon>Bacteroidota</taxon>
        <taxon>Bacteroidia</taxon>
        <taxon>Bacteroidales</taxon>
        <taxon>Candidatus Egerieousia</taxon>
    </lineage>
</organism>
<proteinExistence type="predicted"/>
<dbReference type="InterPro" id="IPR011990">
    <property type="entry name" value="TPR-like_helical_dom_sf"/>
</dbReference>
<dbReference type="SUPFAM" id="SSF48452">
    <property type="entry name" value="TPR-like"/>
    <property type="match status" value="1"/>
</dbReference>
<dbReference type="Gene3D" id="1.25.40.10">
    <property type="entry name" value="Tetratricopeptide repeat domain"/>
    <property type="match status" value="1"/>
</dbReference>
<dbReference type="Pfam" id="PF13432">
    <property type="entry name" value="TPR_16"/>
    <property type="match status" value="1"/>
</dbReference>
<keyword evidence="1" id="KW-0802">TPR repeat</keyword>
<gene>
    <name evidence="2" type="ORF">IAC68_01895</name>
</gene>
<dbReference type="EMBL" id="JADINB010000042">
    <property type="protein sequence ID" value="MBO8428669.1"/>
    <property type="molecule type" value="Genomic_DNA"/>
</dbReference>
<protein>
    <submittedName>
        <fullName evidence="2">Tetratricopeptide repeat protein</fullName>
    </submittedName>
</protein>
<dbReference type="AlphaFoldDB" id="A0A9D9DP66"/>
<dbReference type="PROSITE" id="PS50005">
    <property type="entry name" value="TPR"/>
    <property type="match status" value="1"/>
</dbReference>